<gene>
    <name evidence="3" type="ORF">PPRIM_AZ9-3.1.T0050304</name>
</gene>
<dbReference type="InterPro" id="IPR006762">
    <property type="entry name" value="Gtr1_RagA"/>
</dbReference>
<keyword evidence="2" id="KW-0342">GTP-binding</keyword>
<keyword evidence="1" id="KW-0547">Nucleotide-binding</keyword>
<dbReference type="GO" id="GO:0005634">
    <property type="term" value="C:nucleus"/>
    <property type="evidence" value="ECO:0007669"/>
    <property type="project" value="TreeGrafter"/>
</dbReference>
<dbReference type="Pfam" id="PF04670">
    <property type="entry name" value="Gtr1_RagA"/>
    <property type="match status" value="1"/>
</dbReference>
<evidence type="ECO:0000313" key="4">
    <source>
        <dbReference type="Proteomes" id="UP000688137"/>
    </source>
</evidence>
<keyword evidence="4" id="KW-1185">Reference proteome</keyword>
<name>A0A8S1JSQ1_PARPR</name>
<protein>
    <recommendedName>
        <fullName evidence="5">GTP-binding protein</fullName>
    </recommendedName>
</protein>
<dbReference type="GO" id="GO:0009267">
    <property type="term" value="P:cellular response to starvation"/>
    <property type="evidence" value="ECO:0007669"/>
    <property type="project" value="TreeGrafter"/>
</dbReference>
<dbReference type="AlphaFoldDB" id="A0A8S1JSQ1"/>
<evidence type="ECO:0000256" key="1">
    <source>
        <dbReference type="ARBA" id="ARBA00022741"/>
    </source>
</evidence>
<dbReference type="Proteomes" id="UP000688137">
    <property type="component" value="Unassembled WGS sequence"/>
</dbReference>
<dbReference type="GO" id="GO:1990131">
    <property type="term" value="C:Gtr1-Gtr2 GTPase complex"/>
    <property type="evidence" value="ECO:0007669"/>
    <property type="project" value="TreeGrafter"/>
</dbReference>
<dbReference type="OMA" id="QQKDHIF"/>
<evidence type="ECO:0000313" key="3">
    <source>
        <dbReference type="EMBL" id="CAD8043650.1"/>
    </source>
</evidence>
<dbReference type="PANTHER" id="PTHR11259:SF1">
    <property type="entry name" value="RAS-RELATED GTP-BINDING PROTEIN"/>
    <property type="match status" value="1"/>
</dbReference>
<evidence type="ECO:0000256" key="2">
    <source>
        <dbReference type="ARBA" id="ARBA00023134"/>
    </source>
</evidence>
<dbReference type="GO" id="GO:0005525">
    <property type="term" value="F:GTP binding"/>
    <property type="evidence" value="ECO:0007669"/>
    <property type="project" value="UniProtKB-KW"/>
</dbReference>
<sequence>MLKNSENQLKKLLLMGQQKAGKSSMHKVIFACAPPKDLISIGVTTNVSQIQVRFMGNLRIDLLDIPGQPKLLKEYLTDFKDTIFCNVEVLVYLFDVEMEGEQFNSEMITFRSTLSNLSQYSPGSKVFVLINKFDKIKETERKMVFERKYKKIIQEAEGFNIEVKDVFATCIWDETLYKAWSQIVQNLLPDRDIIHNSLKSFCHQCNCDEVVLFEKQSYLVIDFVDVNEKKDILKYERISNIIKQFKLSCKMASIDIKKIMVKSQKFHVQIEEFTENTFILLLFTDEKVYPAAIEYNIQYAQKLFKSINGSETDKLKLLL</sequence>
<dbReference type="GO" id="GO:0010507">
    <property type="term" value="P:negative regulation of autophagy"/>
    <property type="evidence" value="ECO:0007669"/>
    <property type="project" value="TreeGrafter"/>
</dbReference>
<comment type="caution">
    <text evidence="3">The sequence shown here is derived from an EMBL/GenBank/DDBJ whole genome shotgun (WGS) entry which is preliminary data.</text>
</comment>
<dbReference type="EMBL" id="CAJJDM010000002">
    <property type="protein sequence ID" value="CAD8043650.1"/>
    <property type="molecule type" value="Genomic_DNA"/>
</dbReference>
<dbReference type="PANTHER" id="PTHR11259">
    <property type="entry name" value="RAS-RELATED GTP BINDING RAG/GTR YEAST"/>
    <property type="match status" value="1"/>
</dbReference>
<organism evidence="3 4">
    <name type="scientific">Paramecium primaurelia</name>
    <dbReference type="NCBI Taxonomy" id="5886"/>
    <lineage>
        <taxon>Eukaryota</taxon>
        <taxon>Sar</taxon>
        <taxon>Alveolata</taxon>
        <taxon>Ciliophora</taxon>
        <taxon>Intramacronucleata</taxon>
        <taxon>Oligohymenophorea</taxon>
        <taxon>Peniculida</taxon>
        <taxon>Parameciidae</taxon>
        <taxon>Paramecium</taxon>
    </lineage>
</organism>
<proteinExistence type="predicted"/>
<dbReference type="GO" id="GO:1904263">
    <property type="term" value="P:positive regulation of TORC1 signaling"/>
    <property type="evidence" value="ECO:0007669"/>
    <property type="project" value="TreeGrafter"/>
</dbReference>
<accession>A0A8S1JSQ1</accession>
<reference evidence="3" key="1">
    <citation type="submission" date="2021-01" db="EMBL/GenBank/DDBJ databases">
        <authorList>
            <consortium name="Genoscope - CEA"/>
            <person name="William W."/>
        </authorList>
    </citation>
    <scope>NUCLEOTIDE SEQUENCE</scope>
</reference>
<dbReference type="GO" id="GO:0005764">
    <property type="term" value="C:lysosome"/>
    <property type="evidence" value="ECO:0007669"/>
    <property type="project" value="TreeGrafter"/>
</dbReference>
<dbReference type="GO" id="GO:0003924">
    <property type="term" value="F:GTPase activity"/>
    <property type="evidence" value="ECO:0007669"/>
    <property type="project" value="TreeGrafter"/>
</dbReference>
<evidence type="ECO:0008006" key="5">
    <source>
        <dbReference type="Google" id="ProtNLM"/>
    </source>
</evidence>